<dbReference type="eggNOG" id="KOG0853">
    <property type="taxonomic scope" value="Eukaryota"/>
</dbReference>
<feature type="domain" description="Glycosyl transferase family 1" evidence="7">
    <location>
        <begin position="384"/>
        <end position="511"/>
    </location>
</feature>
<evidence type="ECO:0000259" key="8">
    <source>
        <dbReference type="Pfam" id="PF21269"/>
    </source>
</evidence>
<dbReference type="Gene3D" id="3.40.50.2000">
    <property type="entry name" value="Glycogen Phosphorylase B"/>
    <property type="match status" value="3"/>
</dbReference>
<dbReference type="STRING" id="933388.S7ZC83"/>
<dbReference type="PANTHER" id="PTHR47779:SF1">
    <property type="entry name" value="SYNTHASE (CCG-9), PUTATIVE (AFU_ORTHOLOGUE AFUA_3G12100)-RELATED"/>
    <property type="match status" value="1"/>
</dbReference>
<evidence type="ECO:0000313" key="9">
    <source>
        <dbReference type="EMBL" id="EPS26311.1"/>
    </source>
</evidence>
<dbReference type="PANTHER" id="PTHR47779">
    <property type="entry name" value="SYNTHASE (CCG-9), PUTATIVE (AFU_ORTHOLOGUE AFUA_3G12100)-RELATED"/>
    <property type="match status" value="1"/>
</dbReference>
<dbReference type="HOGENOM" id="CLU_011001_2_0_1"/>
<dbReference type="GO" id="GO:0006006">
    <property type="term" value="P:glucose metabolic process"/>
    <property type="evidence" value="ECO:0007669"/>
    <property type="project" value="UniProtKB-KW"/>
</dbReference>
<dbReference type="GO" id="GO:0016757">
    <property type="term" value="F:glycosyltransferase activity"/>
    <property type="evidence" value="ECO:0007669"/>
    <property type="project" value="UniProtKB-KW"/>
</dbReference>
<dbReference type="EMBL" id="KB644408">
    <property type="protein sequence ID" value="EPS26311.1"/>
    <property type="molecule type" value="Genomic_DNA"/>
</dbReference>
<dbReference type="Pfam" id="PF21269">
    <property type="entry name" value="TreT_GT1"/>
    <property type="match status" value="1"/>
</dbReference>
<keyword evidence="3" id="KW-0313">Glucose metabolism</keyword>
<evidence type="ECO:0000256" key="2">
    <source>
        <dbReference type="ARBA" id="ARBA00011738"/>
    </source>
</evidence>
<sequence length="583" mass="65304">MIVLMNTFNDGWSGLPFKVAYAGVSVTPPKDNITTLTLAVRDVIYPMDYIQKQLRLPPQKPDAVITDSMLDALREYSESRFVKVTGIGMPAELISTCPHLTSRLWLENDIIPLVVDCDKVAMEGDQNTPWGHRALDEQAEVLAMKCVRVFGPLNIPILQVGYRGLVEVNSHFHMHIASLENYQNTVGAQTWDILQIIASEVRPKELRIALFSATPQGGGVALIRHAFVRLGRLLDLDIKCNRYWASDGGPLDDPSNGGADIIVVDHPQMPDLIQIAKERSPARPVIYRSHIQIRMDLAETPHTPQARTWNWLWKRAQHADIFISHPIPDSVPRDVPKAMVGYIPASTDILDGLNKDMRDWDIAHYGRIFNQWCKEAGMPTVDYPTEKYFAQVARFDPSKGLFDALDGYSMFYDHVQKTSSSTKVPKLVICGHGSVDDPDATGTYQAVLERIDEKMPRLKDLICVIRAKPSDQVLNAILSKAKIILQLSTCEGFEIKVSEALRKGKPVIATNLWSDEGLYNRLHSHALRAIRDEVTAVGHLASLLYLLSKLTKDKNWKPQSQLMPKSMVGEFKPTGRSPLHSAL</sequence>
<evidence type="ECO:0000259" key="7">
    <source>
        <dbReference type="Pfam" id="PF00534"/>
    </source>
</evidence>
<proteinExistence type="inferred from homology"/>
<comment type="subunit">
    <text evidence="2">Homodimer.</text>
</comment>
<keyword evidence="4" id="KW-0328">Glycosyltransferase</keyword>
<evidence type="ECO:0000256" key="4">
    <source>
        <dbReference type="ARBA" id="ARBA00022676"/>
    </source>
</evidence>
<evidence type="ECO:0000256" key="5">
    <source>
        <dbReference type="ARBA" id="ARBA00022679"/>
    </source>
</evidence>
<gene>
    <name evidence="9" type="ORF">PDE_01247</name>
</gene>
<keyword evidence="5" id="KW-0808">Transferase</keyword>
<protein>
    <submittedName>
        <fullName evidence="9">Putative trehalose phosphorylase</fullName>
    </submittedName>
</protein>
<dbReference type="Pfam" id="PF00534">
    <property type="entry name" value="Glycos_transf_1"/>
    <property type="match status" value="1"/>
</dbReference>
<name>S7ZC83_PENO1</name>
<comment type="similarity">
    <text evidence="1">Belongs to the glycosyltransferase group 1 family. Glycosyltransferase 4 subfamily.</text>
</comment>
<dbReference type="InterPro" id="IPR052078">
    <property type="entry name" value="Trehalose_Metab_GTase"/>
</dbReference>
<reference evidence="9 10" key="1">
    <citation type="journal article" date="2013" name="PLoS ONE">
        <title>Genomic and secretomic analyses reveal unique features of the lignocellulolytic enzyme system of Penicillium decumbens.</title>
        <authorList>
            <person name="Liu G."/>
            <person name="Zhang L."/>
            <person name="Wei X."/>
            <person name="Zou G."/>
            <person name="Qin Y."/>
            <person name="Ma L."/>
            <person name="Li J."/>
            <person name="Zheng H."/>
            <person name="Wang S."/>
            <person name="Wang C."/>
            <person name="Xun L."/>
            <person name="Zhao G.-P."/>
            <person name="Zhou Z."/>
            <person name="Qu Y."/>
        </authorList>
    </citation>
    <scope>NUCLEOTIDE SEQUENCE [LARGE SCALE GENOMIC DNA]</scope>
    <source>
        <strain evidence="10">114-2 / CGMCC 5302</strain>
    </source>
</reference>
<dbReference type="Proteomes" id="UP000019376">
    <property type="component" value="Unassembled WGS sequence"/>
</dbReference>
<evidence type="ECO:0000256" key="1">
    <source>
        <dbReference type="ARBA" id="ARBA00009481"/>
    </source>
</evidence>
<dbReference type="OrthoDB" id="937291at2759"/>
<evidence type="ECO:0000256" key="6">
    <source>
        <dbReference type="ARBA" id="ARBA00023277"/>
    </source>
</evidence>
<organism evidence="9 10">
    <name type="scientific">Penicillium oxalicum (strain 114-2 / CGMCC 5302)</name>
    <name type="common">Penicillium decumbens</name>
    <dbReference type="NCBI Taxonomy" id="933388"/>
    <lineage>
        <taxon>Eukaryota</taxon>
        <taxon>Fungi</taxon>
        <taxon>Dikarya</taxon>
        <taxon>Ascomycota</taxon>
        <taxon>Pezizomycotina</taxon>
        <taxon>Eurotiomycetes</taxon>
        <taxon>Eurotiomycetidae</taxon>
        <taxon>Eurotiales</taxon>
        <taxon>Aspergillaceae</taxon>
        <taxon>Penicillium</taxon>
    </lineage>
</organism>
<dbReference type="PhylomeDB" id="S7ZC83"/>
<dbReference type="InterPro" id="IPR001296">
    <property type="entry name" value="Glyco_trans_1"/>
</dbReference>
<dbReference type="AlphaFoldDB" id="S7ZC83"/>
<evidence type="ECO:0000256" key="3">
    <source>
        <dbReference type="ARBA" id="ARBA00022526"/>
    </source>
</evidence>
<dbReference type="SUPFAM" id="SSF53756">
    <property type="entry name" value="UDP-Glycosyltransferase/glycogen phosphorylase"/>
    <property type="match status" value="1"/>
</dbReference>
<keyword evidence="10" id="KW-1185">Reference proteome</keyword>
<dbReference type="InterPro" id="IPR049438">
    <property type="entry name" value="TreT_GT1"/>
</dbReference>
<evidence type="ECO:0000313" key="10">
    <source>
        <dbReference type="Proteomes" id="UP000019376"/>
    </source>
</evidence>
<keyword evidence="6" id="KW-0119">Carbohydrate metabolism</keyword>
<feature type="domain" description="Trehalose synthase N-terminal" evidence="8">
    <location>
        <begin position="258"/>
        <end position="325"/>
    </location>
</feature>
<accession>S7ZC83</accession>